<dbReference type="RefSeq" id="WP_129422954.1">
    <property type="nucleotide sequence ID" value="NZ_SDPW01000001.1"/>
</dbReference>
<keyword evidence="1" id="KW-0472">Membrane</keyword>
<evidence type="ECO:0000256" key="1">
    <source>
        <dbReference type="SAM" id="Phobius"/>
    </source>
</evidence>
<protein>
    <submittedName>
        <fullName evidence="2">Teichoic acid transporter</fullName>
    </submittedName>
</protein>
<feature type="transmembrane region" description="Helical" evidence="1">
    <location>
        <begin position="38"/>
        <end position="56"/>
    </location>
</feature>
<keyword evidence="3" id="KW-1185">Reference proteome</keyword>
<accession>A0A4Q2K115</accession>
<organism evidence="2 3">
    <name type="scientific">Senegalimassilia faecalis</name>
    <dbReference type="NCBI Taxonomy" id="2509433"/>
    <lineage>
        <taxon>Bacteria</taxon>
        <taxon>Bacillati</taxon>
        <taxon>Actinomycetota</taxon>
        <taxon>Coriobacteriia</taxon>
        <taxon>Coriobacteriales</taxon>
        <taxon>Coriobacteriaceae</taxon>
        <taxon>Senegalimassilia</taxon>
    </lineage>
</organism>
<reference evidence="2 3" key="1">
    <citation type="submission" date="2019-01" db="EMBL/GenBank/DDBJ databases">
        <title>Senegalimassilia sp. nov. KGMB04484 isolated human feces.</title>
        <authorList>
            <person name="Han K.-I."/>
            <person name="Kim J.-S."/>
            <person name="Lee K.C."/>
            <person name="Suh M.K."/>
            <person name="Eom M.K."/>
            <person name="Lee J.H."/>
            <person name="Park S.-H."/>
            <person name="Kang S.W."/>
            <person name="Park J.-E."/>
            <person name="Oh B.S."/>
            <person name="Yu S.Y."/>
            <person name="Choi S.-H."/>
            <person name="Lee D.H."/>
            <person name="Yoon H."/>
            <person name="Kim B.-Y."/>
            <person name="Lee J.H."/>
            <person name="Lee J.-S."/>
        </authorList>
    </citation>
    <scope>NUCLEOTIDE SEQUENCE [LARGE SCALE GENOMIC DNA]</scope>
    <source>
        <strain evidence="2 3">KGMB04484</strain>
    </source>
</reference>
<keyword evidence="1" id="KW-0812">Transmembrane</keyword>
<keyword evidence="1" id="KW-1133">Transmembrane helix</keyword>
<evidence type="ECO:0000313" key="3">
    <source>
        <dbReference type="Proteomes" id="UP000293345"/>
    </source>
</evidence>
<name>A0A4Q2K115_9ACTN</name>
<evidence type="ECO:0000313" key="2">
    <source>
        <dbReference type="EMBL" id="RXZ53224.1"/>
    </source>
</evidence>
<dbReference type="EMBL" id="SDPW01000001">
    <property type="protein sequence ID" value="RXZ53224.1"/>
    <property type="molecule type" value="Genomic_DNA"/>
</dbReference>
<comment type="caution">
    <text evidence="2">The sequence shown here is derived from an EMBL/GenBank/DDBJ whole genome shotgun (WGS) entry which is preliminary data.</text>
</comment>
<proteinExistence type="predicted"/>
<sequence length="258" mass="27547">MSFFQKHPTNYSVEQGNIRYMDGSRLSRPITMPRGQQIVAAVFVVIAVFIGFRLASDAIGAVSASNEQNQASVEENLSRAVTYDLPVLTQLVDLDDQTILDTFTNAGYTIYNQTTEGTEGLDLVKLPADVTVADAAAMYAKGVSSLSASNAALLLNGSWSLSVDRNDGLSFSVKYADFSASTLEAAIESAIVSEGFDQTNLSSNGVDTDEVGNKFQSGTVDIDGTTYTWRVSATALSDKYDIKGLPDTAAYVGIRLTA</sequence>
<gene>
    <name evidence="2" type="ORF">ET524_00925</name>
</gene>
<dbReference type="OrthoDB" id="3197290at2"/>
<dbReference type="AlphaFoldDB" id="A0A4Q2K115"/>
<dbReference type="Proteomes" id="UP000293345">
    <property type="component" value="Unassembled WGS sequence"/>
</dbReference>